<dbReference type="InterPro" id="IPR011989">
    <property type="entry name" value="ARM-like"/>
</dbReference>
<accession>A0A812J7B4</accession>
<feature type="compositionally biased region" description="Polar residues" evidence="4">
    <location>
        <begin position="950"/>
        <end position="970"/>
    </location>
</feature>
<dbReference type="Gene3D" id="1.25.10.10">
    <property type="entry name" value="Leucine-rich Repeat Variant"/>
    <property type="match status" value="1"/>
</dbReference>
<feature type="compositionally biased region" description="Acidic residues" evidence="4">
    <location>
        <begin position="781"/>
        <end position="792"/>
    </location>
</feature>
<reference evidence="7" key="1">
    <citation type="submission" date="2021-02" db="EMBL/GenBank/DDBJ databases">
        <authorList>
            <person name="Dougan E. K."/>
            <person name="Rhodes N."/>
            <person name="Thang M."/>
            <person name="Chan C."/>
        </authorList>
    </citation>
    <scope>NUCLEOTIDE SEQUENCE</scope>
</reference>
<feature type="region of interest" description="Disordered" evidence="4">
    <location>
        <begin position="882"/>
        <end position="919"/>
    </location>
</feature>
<evidence type="ECO:0000256" key="1">
    <source>
        <dbReference type="ARBA" id="ARBA00004120"/>
    </source>
</evidence>
<evidence type="ECO:0000259" key="6">
    <source>
        <dbReference type="Pfam" id="PF23138"/>
    </source>
</evidence>
<feature type="compositionally biased region" description="Low complexity" evidence="4">
    <location>
        <begin position="1"/>
        <end position="23"/>
    </location>
</feature>
<feature type="compositionally biased region" description="Pro residues" evidence="4">
    <location>
        <begin position="897"/>
        <end position="909"/>
    </location>
</feature>
<dbReference type="GO" id="GO:0005813">
    <property type="term" value="C:centrosome"/>
    <property type="evidence" value="ECO:0007669"/>
    <property type="project" value="UniProtKB-SubCell"/>
</dbReference>
<keyword evidence="2" id="KW-0970">Cilium biogenesis/degradation</keyword>
<dbReference type="PANTHER" id="PTHR14881:SF4">
    <property type="entry name" value="LISH DOMAIN-CONTAINING PROTEIN ARMC9"/>
    <property type="match status" value="1"/>
</dbReference>
<gene>
    <name evidence="7" type="primary">armc9</name>
    <name evidence="7" type="ORF">SNAT2548_LOCUS5850</name>
</gene>
<evidence type="ECO:0000256" key="2">
    <source>
        <dbReference type="ARBA" id="ARBA00022794"/>
    </source>
</evidence>
<dbReference type="EMBL" id="CAJNDS010000380">
    <property type="protein sequence ID" value="CAE7199419.1"/>
    <property type="molecule type" value="Genomic_DNA"/>
</dbReference>
<dbReference type="InterPro" id="IPR040369">
    <property type="entry name" value="ARMC9"/>
</dbReference>
<feature type="compositionally biased region" description="Basic and acidic residues" evidence="4">
    <location>
        <begin position="24"/>
        <end position="34"/>
    </location>
</feature>
<dbReference type="AlphaFoldDB" id="A0A812J7B4"/>
<dbReference type="Proteomes" id="UP000604046">
    <property type="component" value="Unassembled WGS sequence"/>
</dbReference>
<feature type="domain" description="ARMC9 CTLH-like" evidence="6">
    <location>
        <begin position="140"/>
        <end position="273"/>
    </location>
</feature>
<comment type="caution">
    <text evidence="7">The sequence shown here is derived from an EMBL/GenBank/DDBJ whole genome shotgun (WGS) entry which is preliminary data.</text>
</comment>
<feature type="region of interest" description="Disordered" evidence="4">
    <location>
        <begin position="776"/>
        <end position="806"/>
    </location>
</feature>
<feature type="region of interest" description="Disordered" evidence="4">
    <location>
        <begin position="1"/>
        <end position="34"/>
    </location>
</feature>
<evidence type="ECO:0000313" key="8">
    <source>
        <dbReference type="Proteomes" id="UP000604046"/>
    </source>
</evidence>
<dbReference type="InterPro" id="IPR048959">
    <property type="entry name" value="ARMC9_ARM_dom"/>
</dbReference>
<organism evidence="7 8">
    <name type="scientific">Symbiodinium natans</name>
    <dbReference type="NCBI Taxonomy" id="878477"/>
    <lineage>
        <taxon>Eukaryota</taxon>
        <taxon>Sar</taxon>
        <taxon>Alveolata</taxon>
        <taxon>Dinophyceae</taxon>
        <taxon>Suessiales</taxon>
        <taxon>Symbiodiniaceae</taxon>
        <taxon>Symbiodinium</taxon>
    </lineage>
</organism>
<dbReference type="OrthoDB" id="441097at2759"/>
<name>A0A812J7B4_9DINO</name>
<evidence type="ECO:0000259" key="5">
    <source>
        <dbReference type="Pfam" id="PF21050"/>
    </source>
</evidence>
<feature type="region of interest" description="Disordered" evidence="4">
    <location>
        <begin position="936"/>
        <end position="1144"/>
    </location>
</feature>
<dbReference type="Pfam" id="PF23138">
    <property type="entry name" value="CTLH_Armc9"/>
    <property type="match status" value="1"/>
</dbReference>
<feature type="compositionally biased region" description="Gly residues" evidence="4">
    <location>
        <begin position="1022"/>
        <end position="1044"/>
    </location>
</feature>
<feature type="compositionally biased region" description="Polar residues" evidence="4">
    <location>
        <begin position="1115"/>
        <end position="1126"/>
    </location>
</feature>
<evidence type="ECO:0000313" key="7">
    <source>
        <dbReference type="EMBL" id="CAE7199419.1"/>
    </source>
</evidence>
<protein>
    <submittedName>
        <fullName evidence="7">Armc9 protein</fullName>
    </submittedName>
</protein>
<feature type="domain" description="LisH" evidence="5">
    <location>
        <begin position="676"/>
        <end position="774"/>
    </location>
</feature>
<dbReference type="Pfam" id="PF21050">
    <property type="entry name" value="ARMC9_ARM"/>
    <property type="match status" value="1"/>
</dbReference>
<dbReference type="InterPro" id="IPR016024">
    <property type="entry name" value="ARM-type_fold"/>
</dbReference>
<proteinExistence type="predicted"/>
<sequence>MAAGSAAPVASAAAPPKPSTSQSSHDKRDAADKEVREILETPSRVSDQEKKPLMYAAASSTPILRDCNFGGVICELLVVEAVREYLQFHGLQETLDAMDRALGKTRLPALFQVAEAAGAGVDDTSERLVDGHTELAVIKALCEFDDGKKDAFFDLWKHLVPSPSASPLGCSLELRLHVYFGTYLTRKALEDASGNESGAGGVPVSDPDFTDLKAFLATRPSAGADATQQSLSPLYALPFVPRPQQNAALRFIFEEPWSQKLRTDLQAFLMAHASTRHAPFLRHLAGALIMSSCPAASPPHASWHEMLRIADLGLSAASQAMARNQMFGKPQSQSGQQPASLQSAGGSQPQDPQQMVALLSVAGKVQPELLKQALEARRRLGKVVCRPEDAPAPAPQEIPGSMRPSIQSLIRAQSCDLDVPQGVSSPSQGVPVYQDHLWPMSREALRGSSASSLNASHSNPNARRLHSARSIESRARTATALLPVPPALDFGRISALINREVSEEQVETPPLLAVLRAVLRRLALADEPIRPRRAFLAAFACFGALRALALRLREMVHGGDAPLLEMSLAVMGVCACEVVGRREIEAAEAQGSGCLSTLISVVSLPDRTLAHMHCLAVLQRLSLRGHLQSKMIQLGALDVVLKLLESVRRVEGDADSNSSGQGWCRLGPGEGPETPDFSIEFTSALLMNLTLRSAGRRRCADLGAYGILVGLIEHPNPQVRTHINGTLYTLLGVSAIRAEAQQKGAEAVFRSALKRVGPDNDLLQRQLEFLLHQLSRAASENESDGEDSEEDTADPKLEGDADDGDNFLDEEELAAHFHLTSTALVQGDGIPQAEVDAIAEMASTEAAAAEEALRCFRASAAVADAQHQKFHAYIARSYRMMSPKRRGHSSDRLMSPLSPPMLSPTPSPEPGALSANESPVKMPMRTPAEEANALLEASTSEKSPDALGSLSPSTGDEKPQSASPAPTTEGQAPRSGPTKPAKNTEGALMKAAEQAQGPRRKPREQAVSQERPTSRSENSEAGPGGRGARSGPAQGRGRGRGSQGAPGSVTKSASLPPVPESKATPGGRVAPSANRPSPIRSRSEAPRRSQQAQAAAAIEAAAAIGEERGFRRPKNGTSLERQSNNARPRESASPQLPRLPTKRR</sequence>
<evidence type="ECO:0000256" key="4">
    <source>
        <dbReference type="SAM" id="MobiDB-lite"/>
    </source>
</evidence>
<dbReference type="GO" id="GO:0097542">
    <property type="term" value="C:ciliary tip"/>
    <property type="evidence" value="ECO:0007669"/>
    <property type="project" value="TreeGrafter"/>
</dbReference>
<evidence type="ECO:0000256" key="3">
    <source>
        <dbReference type="ARBA" id="ARBA00023273"/>
    </source>
</evidence>
<dbReference type="SUPFAM" id="SSF48371">
    <property type="entry name" value="ARM repeat"/>
    <property type="match status" value="1"/>
</dbReference>
<dbReference type="GO" id="GO:0060271">
    <property type="term" value="P:cilium assembly"/>
    <property type="evidence" value="ECO:0007669"/>
    <property type="project" value="InterPro"/>
</dbReference>
<comment type="subcellular location">
    <subcellularLocation>
        <location evidence="1">Cytoplasm</location>
        <location evidence="1">Cytoskeleton</location>
        <location evidence="1">Cilium basal body</location>
    </subcellularLocation>
</comment>
<feature type="compositionally biased region" description="Low complexity" evidence="4">
    <location>
        <begin position="1088"/>
        <end position="1104"/>
    </location>
</feature>
<keyword evidence="8" id="KW-1185">Reference proteome</keyword>
<dbReference type="InterPro" id="IPR056327">
    <property type="entry name" value="ARMC9_CTLH-like_dom"/>
</dbReference>
<feature type="compositionally biased region" description="Polar residues" evidence="4">
    <location>
        <begin position="330"/>
        <end position="352"/>
    </location>
</feature>
<keyword evidence="3" id="KW-0966">Cell projection</keyword>
<dbReference type="GO" id="GO:0036064">
    <property type="term" value="C:ciliary basal body"/>
    <property type="evidence" value="ECO:0007669"/>
    <property type="project" value="InterPro"/>
</dbReference>
<dbReference type="GO" id="GO:0005814">
    <property type="term" value="C:centriole"/>
    <property type="evidence" value="ECO:0007669"/>
    <property type="project" value="TreeGrafter"/>
</dbReference>
<dbReference type="PANTHER" id="PTHR14881">
    <property type="entry name" value="LISH DOMAIN-CONTAINING PROTEIN ARMC9"/>
    <property type="match status" value="1"/>
</dbReference>
<feature type="region of interest" description="Disordered" evidence="4">
    <location>
        <begin position="327"/>
        <end position="352"/>
    </location>
</feature>